<organism evidence="1 2">
    <name type="scientific">Mortierella polycephala</name>
    <dbReference type="NCBI Taxonomy" id="41804"/>
    <lineage>
        <taxon>Eukaryota</taxon>
        <taxon>Fungi</taxon>
        <taxon>Fungi incertae sedis</taxon>
        <taxon>Mucoromycota</taxon>
        <taxon>Mortierellomycotina</taxon>
        <taxon>Mortierellomycetes</taxon>
        <taxon>Mortierellales</taxon>
        <taxon>Mortierellaceae</taxon>
        <taxon>Mortierella</taxon>
    </lineage>
</organism>
<dbReference type="EMBL" id="JAAAJA010001865">
    <property type="protein sequence ID" value="KAG0245914.1"/>
    <property type="molecule type" value="Genomic_DNA"/>
</dbReference>
<comment type="caution">
    <text evidence="1">The sequence shown here is derived from an EMBL/GenBank/DDBJ whole genome shotgun (WGS) entry which is preliminary data.</text>
</comment>
<protein>
    <submittedName>
        <fullName evidence="1">Uncharacterized protein</fullName>
    </submittedName>
</protein>
<proteinExistence type="predicted"/>
<keyword evidence="2" id="KW-1185">Reference proteome</keyword>
<feature type="non-terminal residue" evidence="1">
    <location>
        <position position="267"/>
    </location>
</feature>
<name>A0A9P6PKE5_9FUNG</name>
<dbReference type="InterPro" id="IPR052980">
    <property type="entry name" value="Crinkler_effector"/>
</dbReference>
<accession>A0A9P6PKE5</accession>
<evidence type="ECO:0000313" key="1">
    <source>
        <dbReference type="EMBL" id="KAG0245914.1"/>
    </source>
</evidence>
<evidence type="ECO:0000313" key="2">
    <source>
        <dbReference type="Proteomes" id="UP000726737"/>
    </source>
</evidence>
<dbReference type="AlphaFoldDB" id="A0A9P6PKE5"/>
<dbReference type="InterPro" id="IPR027417">
    <property type="entry name" value="P-loop_NTPase"/>
</dbReference>
<gene>
    <name evidence="1" type="ORF">BG011_002628</name>
</gene>
<reference evidence="1" key="1">
    <citation type="journal article" date="2020" name="Fungal Divers.">
        <title>Resolving the Mortierellaceae phylogeny through synthesis of multi-gene phylogenetics and phylogenomics.</title>
        <authorList>
            <person name="Vandepol N."/>
            <person name="Liber J."/>
            <person name="Desiro A."/>
            <person name="Na H."/>
            <person name="Kennedy M."/>
            <person name="Barry K."/>
            <person name="Grigoriev I.V."/>
            <person name="Miller A.N."/>
            <person name="O'Donnell K."/>
            <person name="Stajich J.E."/>
            <person name="Bonito G."/>
        </authorList>
    </citation>
    <scope>NUCLEOTIDE SEQUENCE</scope>
    <source>
        <strain evidence="1">KOD948</strain>
    </source>
</reference>
<dbReference type="OrthoDB" id="19861at2759"/>
<feature type="non-terminal residue" evidence="1">
    <location>
        <position position="1"/>
    </location>
</feature>
<sequence>SCVQVGHINALESAFRSLPKTALALRRTGADIQLLESISAPDGTWLPIVGTQDLYVREDYKNLYQDITSTFTDRTESSRQNRIVVTGTSGIGKSAFLVYFTVRLLSESDGDNPPIIVFHTKRSSTCYVYGGTSTVCTGEINEFQALLDLPETWYIVDSSQDPVLGPAKTILSASPKTLVEKYKEVTKGSPRYYNMAPWDLNELEKCRVNIKSFNVLKPEFVEMLYVKMGGIPRYVLQSPSIVLGRNPKDIIKAEKEAYRRVKEAINR</sequence>
<dbReference type="Proteomes" id="UP000726737">
    <property type="component" value="Unassembled WGS sequence"/>
</dbReference>
<dbReference type="SUPFAM" id="SSF52540">
    <property type="entry name" value="P-loop containing nucleoside triphosphate hydrolases"/>
    <property type="match status" value="1"/>
</dbReference>
<dbReference type="PANTHER" id="PTHR33129">
    <property type="entry name" value="PROTEIN KINASE DOMAIN-CONTAINING PROTEIN-RELATED"/>
    <property type="match status" value="1"/>
</dbReference>
<dbReference type="PANTHER" id="PTHR33129:SF1">
    <property type="entry name" value="ATP-BINDING PROTEIN"/>
    <property type="match status" value="1"/>
</dbReference>